<dbReference type="SUPFAM" id="SSF46977">
    <property type="entry name" value="Succinate dehydrogenase/fumarate reductase flavoprotein C-terminal domain"/>
    <property type="match status" value="1"/>
</dbReference>
<dbReference type="HOGENOM" id="CLU_014312_6_2_2"/>
<keyword evidence="15" id="KW-1185">Reference proteome</keyword>
<dbReference type="Pfam" id="PF02910">
    <property type="entry name" value="Succ_DH_flav_C"/>
    <property type="match status" value="1"/>
</dbReference>
<keyword evidence="10" id="KW-0472">Membrane</keyword>
<dbReference type="GO" id="GO:0022900">
    <property type="term" value="P:electron transport chain"/>
    <property type="evidence" value="ECO:0007669"/>
    <property type="project" value="InterPro"/>
</dbReference>
<evidence type="ECO:0000256" key="5">
    <source>
        <dbReference type="ARBA" id="ARBA00022448"/>
    </source>
</evidence>
<dbReference type="OrthoDB" id="23539at2157"/>
<dbReference type="PROSITE" id="PS00504">
    <property type="entry name" value="FRD_SDH_FAD_BINDING"/>
    <property type="match status" value="1"/>
</dbReference>
<dbReference type="PANTHER" id="PTHR11632">
    <property type="entry name" value="SUCCINATE DEHYDROGENASE 2 FLAVOPROTEIN SUBUNIT"/>
    <property type="match status" value="1"/>
</dbReference>
<dbReference type="GO" id="GO:0008177">
    <property type="term" value="F:succinate dehydrogenase (quinone) activity"/>
    <property type="evidence" value="ECO:0007669"/>
    <property type="project" value="UniProtKB-EC"/>
</dbReference>
<gene>
    <name evidence="14" type="ordered locus">ASAC_1443</name>
</gene>
<evidence type="ECO:0000256" key="2">
    <source>
        <dbReference type="ARBA" id="ARBA00004170"/>
    </source>
</evidence>
<evidence type="ECO:0000256" key="3">
    <source>
        <dbReference type="ARBA" id="ARBA00008040"/>
    </source>
</evidence>
<dbReference type="InterPro" id="IPR030664">
    <property type="entry name" value="SdhA/FrdA/AprA"/>
</dbReference>
<dbReference type="KEGG" id="asc:ASAC_1443"/>
<dbReference type="NCBIfam" id="TIGR01812">
    <property type="entry name" value="sdhA_frdA_Gneg"/>
    <property type="match status" value="1"/>
</dbReference>
<keyword evidence="9 14" id="KW-0560">Oxidoreductase</keyword>
<keyword evidence="8" id="KW-0249">Electron transport</keyword>
<evidence type="ECO:0000256" key="10">
    <source>
        <dbReference type="ARBA" id="ARBA00023136"/>
    </source>
</evidence>
<evidence type="ECO:0000256" key="7">
    <source>
        <dbReference type="ARBA" id="ARBA00022827"/>
    </source>
</evidence>
<dbReference type="Gene3D" id="1.20.58.100">
    <property type="entry name" value="Fumarate reductase/succinate dehydrogenase flavoprotein-like, C-terminal domain"/>
    <property type="match status" value="1"/>
</dbReference>
<dbReference type="InterPro" id="IPR003952">
    <property type="entry name" value="FRD_SDH_FAD_BS"/>
</dbReference>
<sequence length="583" mass="65416">MPVETIYHDVVVIGSGIAGLRAAVELKRRYGDKLNVGIVSKVQLMRSHSVAAEGGTAAALYPQEGDSFALHAWDTIKGSDFLADQDVVWNFVKLMPEEILLLDHWGIQWSRRPDGRIMQRPFGGHSFPRTTMAADRLGHAVMRTLYNKLLQYDGWERYDEWFVTDFIIENNTYKGFFAINLKDGNLYMFRSKAAIIAMGGLGRLYPFTTYAHTVTGDGMAAAYRAGLAIKDPEMVQFHPTGLVPNGILITEGARGDGAILKNKNGERFMARYAPKFLDLAPRDVVSRSIYTEYLQGRAFIDEATGMPYVQLDMTHLGEEKINEKLPAIREIGIRYVGIDPVEEPLPVFPAAHYHMGGIATDIYYRVMTPDHKWVKGLFAAGEAAAASVHGANRLGGNATAECLVSGRITGMLAGEYALKLGEPSSPEPDVAKKEEDFVWGLVKKESGTPSYQIRRQMHNIMMKDFYVFRNGTDMSEGLSQLIKLRDSYLNEVYLEDKERIYNTDLVQALETYNMLQNAVVVAAAALNRTESRGAHYRTDYPQRDDVNWLKHTIAIRDASTNLGVGFSYWPVTITTWKPVERHY</sequence>
<dbReference type="SUPFAM" id="SSF51905">
    <property type="entry name" value="FAD/NAD(P)-binding domain"/>
    <property type="match status" value="1"/>
</dbReference>
<evidence type="ECO:0000256" key="8">
    <source>
        <dbReference type="ARBA" id="ARBA00022982"/>
    </source>
</evidence>
<protein>
    <recommendedName>
        <fullName evidence="4">succinate dehydrogenase</fullName>
        <ecNumber evidence="4">1.3.5.1</ecNumber>
    </recommendedName>
</protein>
<dbReference type="InterPro" id="IPR027477">
    <property type="entry name" value="Succ_DH/fumarate_Rdtase_cat_sf"/>
</dbReference>
<dbReference type="Pfam" id="PF00890">
    <property type="entry name" value="FAD_binding_2"/>
    <property type="match status" value="1"/>
</dbReference>
<evidence type="ECO:0000259" key="13">
    <source>
        <dbReference type="Pfam" id="PF02910"/>
    </source>
</evidence>
<dbReference type="FunFam" id="3.90.700.10:FF:000001">
    <property type="entry name" value="Mitochondrial succinate dehydrogenase flavoprotein subunit"/>
    <property type="match status" value="1"/>
</dbReference>
<dbReference type="STRING" id="666510.ASAC_1443"/>
<evidence type="ECO:0000256" key="9">
    <source>
        <dbReference type="ARBA" id="ARBA00023002"/>
    </source>
</evidence>
<dbReference type="RefSeq" id="WP_013267360.1">
    <property type="nucleotide sequence ID" value="NC_014374.1"/>
</dbReference>
<keyword evidence="6" id="KW-0285">Flavoprotein</keyword>
<dbReference type="InterPro" id="IPR014006">
    <property type="entry name" value="Succ_Dhase_FrdA_Gneg"/>
</dbReference>
<feature type="active site" description="Proton acceptor" evidence="11">
    <location>
        <position position="282"/>
    </location>
</feature>
<dbReference type="Proteomes" id="UP000000346">
    <property type="component" value="Chromosome"/>
</dbReference>
<dbReference type="InterPro" id="IPR015939">
    <property type="entry name" value="Fum_Rdtase/Succ_DH_flav-like_C"/>
</dbReference>
<evidence type="ECO:0000256" key="11">
    <source>
        <dbReference type="PIRSR" id="PIRSR000171-1"/>
    </source>
</evidence>
<name>D9PZ61_ACIS3</name>
<proteinExistence type="inferred from homology"/>
<dbReference type="AlphaFoldDB" id="D9PZ61"/>
<keyword evidence="7" id="KW-0274">FAD</keyword>
<dbReference type="EMBL" id="CP001742">
    <property type="protein sequence ID" value="ADL19848.1"/>
    <property type="molecule type" value="Genomic_DNA"/>
</dbReference>
<dbReference type="FunCoup" id="D9PZ61">
    <property type="interactions" value="135"/>
</dbReference>
<evidence type="ECO:0000256" key="6">
    <source>
        <dbReference type="ARBA" id="ARBA00022630"/>
    </source>
</evidence>
<dbReference type="Gene3D" id="3.90.700.10">
    <property type="entry name" value="Succinate dehydrogenase/fumarate reductase flavoprotein, catalytic domain"/>
    <property type="match status" value="1"/>
</dbReference>
<dbReference type="InterPro" id="IPR037099">
    <property type="entry name" value="Fum_R/Succ_DH_flav-like_C_sf"/>
</dbReference>
<dbReference type="PIRSF" id="PIRSF000171">
    <property type="entry name" value="SDHA_APRA_LASPO"/>
    <property type="match status" value="1"/>
</dbReference>
<comment type="subcellular location">
    <subcellularLocation>
        <location evidence="2">Membrane</location>
        <topology evidence="2">Peripheral membrane protein</topology>
    </subcellularLocation>
</comment>
<dbReference type="SUPFAM" id="SSF56425">
    <property type="entry name" value="Succinate dehydrogenase/fumarate reductase flavoprotein, catalytic domain"/>
    <property type="match status" value="1"/>
</dbReference>
<evidence type="ECO:0000259" key="12">
    <source>
        <dbReference type="Pfam" id="PF00890"/>
    </source>
</evidence>
<dbReference type="NCBIfam" id="NF004724">
    <property type="entry name" value="PRK06069.1"/>
    <property type="match status" value="1"/>
</dbReference>
<evidence type="ECO:0000256" key="1">
    <source>
        <dbReference type="ARBA" id="ARBA00001974"/>
    </source>
</evidence>
<dbReference type="InterPro" id="IPR003953">
    <property type="entry name" value="FAD-dep_OxRdtase_2_FAD-bd"/>
</dbReference>
<reference evidence="14 15" key="1">
    <citation type="journal article" date="2010" name="Appl. Environ. Microbiol.">
        <title>The genome sequence of the crenarchaeon Acidilobus saccharovorans supports a new order, Acidilobales, and suggests an important ecological role in terrestrial acidic hot springs.</title>
        <authorList>
            <person name="Mardanov A.V."/>
            <person name="Svetlitchnyi V.A."/>
            <person name="Beletsky A.V."/>
            <person name="Prokofeva M.I."/>
            <person name="Bonch-Osmolovskaya E.A."/>
            <person name="Ravin N.V."/>
            <person name="Skryabin K.G."/>
        </authorList>
    </citation>
    <scope>NUCLEOTIDE SEQUENCE [LARGE SCALE GENOMIC DNA]</scope>
    <source>
        <strain evidence="15">DSM 16705 / JCM 18335 / VKM B-2471 / 345-15</strain>
    </source>
</reference>
<comment type="similarity">
    <text evidence="3">Belongs to the FAD-dependent oxidoreductase 2 family. FRD/SDH subfamily.</text>
</comment>
<dbReference type="GeneID" id="9499702"/>
<evidence type="ECO:0000256" key="4">
    <source>
        <dbReference type="ARBA" id="ARBA00012792"/>
    </source>
</evidence>
<dbReference type="Gene3D" id="3.50.50.60">
    <property type="entry name" value="FAD/NAD(P)-binding domain"/>
    <property type="match status" value="1"/>
</dbReference>
<keyword evidence="5" id="KW-0813">Transport</keyword>
<evidence type="ECO:0000313" key="15">
    <source>
        <dbReference type="Proteomes" id="UP000000346"/>
    </source>
</evidence>
<comment type="cofactor">
    <cofactor evidence="1">
        <name>FAD</name>
        <dbReference type="ChEBI" id="CHEBI:57692"/>
    </cofactor>
</comment>
<feature type="domain" description="Fumarate reductase/succinate dehydrogenase flavoprotein-like C-terminal" evidence="13">
    <location>
        <begin position="454"/>
        <end position="583"/>
    </location>
</feature>
<dbReference type="GO" id="GO:0016020">
    <property type="term" value="C:membrane"/>
    <property type="evidence" value="ECO:0007669"/>
    <property type="project" value="UniProtKB-SubCell"/>
</dbReference>
<dbReference type="InParanoid" id="D9PZ61"/>
<dbReference type="eggNOG" id="arCOG00571">
    <property type="taxonomic scope" value="Archaea"/>
</dbReference>
<organism evidence="14 15">
    <name type="scientific">Acidilobus saccharovorans (strain DSM 16705 / JCM 18335 / VKM B-2471 / 345-15)</name>
    <dbReference type="NCBI Taxonomy" id="666510"/>
    <lineage>
        <taxon>Archaea</taxon>
        <taxon>Thermoproteota</taxon>
        <taxon>Thermoprotei</taxon>
        <taxon>Acidilobales</taxon>
        <taxon>Acidilobaceae</taxon>
        <taxon>Acidilobus</taxon>
    </lineage>
</organism>
<dbReference type="InterPro" id="IPR036188">
    <property type="entry name" value="FAD/NAD-bd_sf"/>
</dbReference>
<dbReference type="EC" id="1.3.5.1" evidence="4"/>
<dbReference type="GO" id="GO:0050660">
    <property type="term" value="F:flavin adenine dinucleotide binding"/>
    <property type="evidence" value="ECO:0007669"/>
    <property type="project" value="InterPro"/>
</dbReference>
<accession>D9PZ61</accession>
<evidence type="ECO:0000313" key="14">
    <source>
        <dbReference type="EMBL" id="ADL19848.1"/>
    </source>
</evidence>
<feature type="domain" description="FAD-dependent oxidoreductase 2 FAD-binding" evidence="12">
    <location>
        <begin position="9"/>
        <end position="398"/>
    </location>
</feature>
<dbReference type="Gene3D" id="4.10.80.40">
    <property type="entry name" value="succinate dehydrogenase protein domain"/>
    <property type="match status" value="1"/>
</dbReference>
<dbReference type="PANTHER" id="PTHR11632:SF51">
    <property type="entry name" value="SUCCINATE DEHYDROGENASE [UBIQUINONE] FLAVOPROTEIN SUBUNIT, MITOCHONDRIAL"/>
    <property type="match status" value="1"/>
</dbReference>